<dbReference type="SUPFAM" id="SSF81324">
    <property type="entry name" value="Voltage-gated potassium channels"/>
    <property type="match status" value="1"/>
</dbReference>
<reference evidence="11" key="1">
    <citation type="journal article" date="2019" name="Int. J. Syst. Evol. Microbiol.">
        <title>The Global Catalogue of Microorganisms (GCM) 10K type strain sequencing project: providing services to taxonomists for standard genome sequencing and annotation.</title>
        <authorList>
            <consortium name="The Broad Institute Genomics Platform"/>
            <consortium name="The Broad Institute Genome Sequencing Center for Infectious Disease"/>
            <person name="Wu L."/>
            <person name="Ma J."/>
        </authorList>
    </citation>
    <scope>NUCLEOTIDE SEQUENCE [LARGE SCALE GENOMIC DNA]</scope>
    <source>
        <strain evidence="11">CCUG 49018</strain>
    </source>
</reference>
<feature type="transmembrane region" description="Helical" evidence="8">
    <location>
        <begin position="116"/>
        <end position="135"/>
    </location>
</feature>
<evidence type="ECO:0000259" key="9">
    <source>
        <dbReference type="Pfam" id="PF07885"/>
    </source>
</evidence>
<feature type="domain" description="Potassium channel" evidence="9">
    <location>
        <begin position="145"/>
        <end position="202"/>
    </location>
</feature>
<dbReference type="Pfam" id="PF07885">
    <property type="entry name" value="Ion_trans_2"/>
    <property type="match status" value="1"/>
</dbReference>
<feature type="transmembrane region" description="Helical" evidence="8">
    <location>
        <begin position="12"/>
        <end position="33"/>
    </location>
</feature>
<dbReference type="Proteomes" id="UP001597182">
    <property type="component" value="Unassembled WGS sequence"/>
</dbReference>
<dbReference type="EMBL" id="JBHTMB010000026">
    <property type="protein sequence ID" value="MFD1232546.1"/>
    <property type="molecule type" value="Genomic_DNA"/>
</dbReference>
<feature type="transmembrane region" description="Helical" evidence="8">
    <location>
        <begin position="147"/>
        <end position="166"/>
    </location>
</feature>
<dbReference type="InterPro" id="IPR013099">
    <property type="entry name" value="K_chnl_dom"/>
</dbReference>
<evidence type="ECO:0000256" key="7">
    <source>
        <dbReference type="ARBA" id="ARBA00023303"/>
    </source>
</evidence>
<dbReference type="Gene3D" id="1.10.287.70">
    <property type="match status" value="1"/>
</dbReference>
<evidence type="ECO:0000313" key="10">
    <source>
        <dbReference type="EMBL" id="MFD1232546.1"/>
    </source>
</evidence>
<organism evidence="10 11">
    <name type="scientific">Pseudonocardia benzenivorans</name>
    <dbReference type="NCBI Taxonomy" id="228005"/>
    <lineage>
        <taxon>Bacteria</taxon>
        <taxon>Bacillati</taxon>
        <taxon>Actinomycetota</taxon>
        <taxon>Actinomycetes</taxon>
        <taxon>Pseudonocardiales</taxon>
        <taxon>Pseudonocardiaceae</taxon>
        <taxon>Pseudonocardia</taxon>
    </lineage>
</organism>
<evidence type="ECO:0000256" key="3">
    <source>
        <dbReference type="ARBA" id="ARBA00022692"/>
    </source>
</evidence>
<evidence type="ECO:0000256" key="4">
    <source>
        <dbReference type="ARBA" id="ARBA00022989"/>
    </source>
</evidence>
<comment type="subcellular location">
    <subcellularLocation>
        <location evidence="1">Membrane</location>
        <topology evidence="1">Multi-pass membrane protein</topology>
    </subcellularLocation>
</comment>
<dbReference type="PANTHER" id="PTHR11537">
    <property type="entry name" value="VOLTAGE-GATED POTASSIUM CHANNEL"/>
    <property type="match status" value="1"/>
</dbReference>
<feature type="transmembrane region" description="Helical" evidence="8">
    <location>
        <begin position="45"/>
        <end position="66"/>
    </location>
</feature>
<evidence type="ECO:0000256" key="6">
    <source>
        <dbReference type="ARBA" id="ARBA00023136"/>
    </source>
</evidence>
<dbReference type="PRINTS" id="PR00169">
    <property type="entry name" value="KCHANNEL"/>
</dbReference>
<evidence type="ECO:0000256" key="8">
    <source>
        <dbReference type="SAM" id="Phobius"/>
    </source>
</evidence>
<dbReference type="InterPro" id="IPR028325">
    <property type="entry name" value="VG_K_chnl"/>
</dbReference>
<keyword evidence="7 10" id="KW-0407">Ion channel</keyword>
<dbReference type="GO" id="GO:0034220">
    <property type="term" value="P:monoatomic ion transmembrane transport"/>
    <property type="evidence" value="ECO:0007669"/>
    <property type="project" value="UniProtKB-KW"/>
</dbReference>
<keyword evidence="3 8" id="KW-0812">Transmembrane</keyword>
<keyword evidence="2" id="KW-0813">Transport</keyword>
<evidence type="ECO:0000256" key="2">
    <source>
        <dbReference type="ARBA" id="ARBA00022448"/>
    </source>
</evidence>
<name>A0ABW3VB54_9PSEU</name>
<keyword evidence="6 8" id="KW-0472">Membrane</keyword>
<gene>
    <name evidence="10" type="ORF">ACFQ34_04550</name>
</gene>
<evidence type="ECO:0000256" key="5">
    <source>
        <dbReference type="ARBA" id="ARBA00023065"/>
    </source>
</evidence>
<keyword evidence="11" id="KW-1185">Reference proteome</keyword>
<evidence type="ECO:0000256" key="1">
    <source>
        <dbReference type="ARBA" id="ARBA00004141"/>
    </source>
</evidence>
<sequence length="255" mass="27995">MDEPRIAAWDRRVDWPLTGLAVVFLAVYTWQVLQRSLSPGAHEALDVVLTVVWVLLGVDYLVRIALARRRRRYVGTHVLDLLILLLPVLRPLRALRVVTVIGVLNRQLRDDFRGRVAVYVVGTVTLVGFVSALGVLDAERDAPGATITTFGEALWWTITTISTVGYGDRYPVTFEGRVVAATLMIAGIALLGVVTASIASWFLANIRSTAAEAARITEDELRATSAQLTEVLAELRAVSGRLAELERDRPTRPSA</sequence>
<protein>
    <submittedName>
        <fullName evidence="10">Potassium channel family protein</fullName>
    </submittedName>
</protein>
<accession>A0ABW3VB54</accession>
<feature type="transmembrane region" description="Helical" evidence="8">
    <location>
        <begin position="178"/>
        <end position="204"/>
    </location>
</feature>
<proteinExistence type="predicted"/>
<dbReference type="InterPro" id="IPR027359">
    <property type="entry name" value="Volt_channel_dom_sf"/>
</dbReference>
<comment type="caution">
    <text evidence="10">The sequence shown here is derived from an EMBL/GenBank/DDBJ whole genome shotgun (WGS) entry which is preliminary data.</text>
</comment>
<evidence type="ECO:0000313" key="11">
    <source>
        <dbReference type="Proteomes" id="UP001597182"/>
    </source>
</evidence>
<dbReference type="RefSeq" id="WP_013672634.1">
    <property type="nucleotide sequence ID" value="NZ_BAABKS010000085.1"/>
</dbReference>
<keyword evidence="4 8" id="KW-1133">Transmembrane helix</keyword>
<dbReference type="Gene3D" id="1.20.120.350">
    <property type="entry name" value="Voltage-gated potassium channels. Chain C"/>
    <property type="match status" value="1"/>
</dbReference>
<dbReference type="PANTHER" id="PTHR11537:SF254">
    <property type="entry name" value="POTASSIUM VOLTAGE-GATED CHANNEL PROTEIN SHAB"/>
    <property type="match status" value="1"/>
</dbReference>
<keyword evidence="5" id="KW-0406">Ion transport</keyword>
<dbReference type="Gene3D" id="1.20.5.110">
    <property type="match status" value="1"/>
</dbReference>